<evidence type="ECO:0000259" key="2">
    <source>
        <dbReference type="Pfam" id="PF17390"/>
    </source>
</evidence>
<dbReference type="EMBL" id="KV878351">
    <property type="protein sequence ID" value="OJJ43674.1"/>
    <property type="molecule type" value="Genomic_DNA"/>
</dbReference>
<dbReference type="InterPro" id="IPR035398">
    <property type="entry name" value="Bac_rhamnosid_C"/>
</dbReference>
<dbReference type="Proteomes" id="UP000184188">
    <property type="component" value="Unassembled WGS sequence"/>
</dbReference>
<dbReference type="STRING" id="1073090.A0A1L9S945"/>
<dbReference type="VEuPathDB" id="FungiDB:ASPZODRAFT_136129"/>
<dbReference type="Pfam" id="PF17390">
    <property type="entry name" value="Bac_rhamnosid_C"/>
    <property type="match status" value="1"/>
</dbReference>
<feature type="domain" description="Alpha-L-rhamnosidase C-terminal" evidence="2">
    <location>
        <begin position="612"/>
        <end position="674"/>
    </location>
</feature>
<dbReference type="RefSeq" id="XP_022578184.1">
    <property type="nucleotide sequence ID" value="XM_022723988.1"/>
</dbReference>
<dbReference type="Pfam" id="PF17389">
    <property type="entry name" value="Bac_rhamnosid6H"/>
    <property type="match status" value="1"/>
</dbReference>
<dbReference type="Gene3D" id="1.50.10.10">
    <property type="match status" value="1"/>
</dbReference>
<organism evidence="3 4">
    <name type="scientific">Penicilliopsis zonata CBS 506.65</name>
    <dbReference type="NCBI Taxonomy" id="1073090"/>
    <lineage>
        <taxon>Eukaryota</taxon>
        <taxon>Fungi</taxon>
        <taxon>Dikarya</taxon>
        <taxon>Ascomycota</taxon>
        <taxon>Pezizomycotina</taxon>
        <taxon>Eurotiomycetes</taxon>
        <taxon>Eurotiomycetidae</taxon>
        <taxon>Eurotiales</taxon>
        <taxon>Aspergillaceae</taxon>
        <taxon>Penicilliopsis</taxon>
    </lineage>
</organism>
<dbReference type="GeneID" id="34610453"/>
<keyword evidence="4" id="KW-1185">Reference proteome</keyword>
<dbReference type="PANTHER" id="PTHR34987">
    <property type="entry name" value="C, PUTATIVE (AFU_ORTHOLOGUE AFUA_3G02880)-RELATED"/>
    <property type="match status" value="1"/>
</dbReference>
<evidence type="ECO:0008006" key="5">
    <source>
        <dbReference type="Google" id="ProtNLM"/>
    </source>
</evidence>
<evidence type="ECO:0000313" key="3">
    <source>
        <dbReference type="EMBL" id="OJJ43674.1"/>
    </source>
</evidence>
<dbReference type="OrthoDB" id="10036721at2759"/>
<dbReference type="Gene3D" id="2.60.420.10">
    <property type="entry name" value="Maltose phosphorylase, domain 3"/>
    <property type="match status" value="1"/>
</dbReference>
<name>A0A1L9S945_9EURO</name>
<reference evidence="4" key="1">
    <citation type="journal article" date="2017" name="Genome Biol.">
        <title>Comparative genomics reveals high biological diversity and specific adaptations in the industrially and medically important fungal genus Aspergillus.</title>
        <authorList>
            <person name="de Vries R.P."/>
            <person name="Riley R."/>
            <person name="Wiebenga A."/>
            <person name="Aguilar-Osorio G."/>
            <person name="Amillis S."/>
            <person name="Uchima C.A."/>
            <person name="Anderluh G."/>
            <person name="Asadollahi M."/>
            <person name="Askin M."/>
            <person name="Barry K."/>
            <person name="Battaglia E."/>
            <person name="Bayram O."/>
            <person name="Benocci T."/>
            <person name="Braus-Stromeyer S.A."/>
            <person name="Caldana C."/>
            <person name="Canovas D."/>
            <person name="Cerqueira G.C."/>
            <person name="Chen F."/>
            <person name="Chen W."/>
            <person name="Choi C."/>
            <person name="Clum A."/>
            <person name="Dos Santos R.A."/>
            <person name="Damasio A.R."/>
            <person name="Diallinas G."/>
            <person name="Emri T."/>
            <person name="Fekete E."/>
            <person name="Flipphi M."/>
            <person name="Freyberg S."/>
            <person name="Gallo A."/>
            <person name="Gournas C."/>
            <person name="Habgood R."/>
            <person name="Hainaut M."/>
            <person name="Harispe M.L."/>
            <person name="Henrissat B."/>
            <person name="Hilden K.S."/>
            <person name="Hope R."/>
            <person name="Hossain A."/>
            <person name="Karabika E."/>
            <person name="Karaffa L."/>
            <person name="Karanyi Z."/>
            <person name="Krasevec N."/>
            <person name="Kuo A."/>
            <person name="Kusch H."/>
            <person name="LaButti K."/>
            <person name="Lagendijk E.L."/>
            <person name="Lapidus A."/>
            <person name="Levasseur A."/>
            <person name="Lindquist E."/>
            <person name="Lipzen A."/>
            <person name="Logrieco A.F."/>
            <person name="MacCabe A."/>
            <person name="Maekelae M.R."/>
            <person name="Malavazi I."/>
            <person name="Melin P."/>
            <person name="Meyer V."/>
            <person name="Mielnichuk N."/>
            <person name="Miskei M."/>
            <person name="Molnar A.P."/>
            <person name="Mule G."/>
            <person name="Ngan C.Y."/>
            <person name="Orejas M."/>
            <person name="Orosz E."/>
            <person name="Ouedraogo J.P."/>
            <person name="Overkamp K.M."/>
            <person name="Park H.-S."/>
            <person name="Perrone G."/>
            <person name="Piumi F."/>
            <person name="Punt P.J."/>
            <person name="Ram A.F."/>
            <person name="Ramon A."/>
            <person name="Rauscher S."/>
            <person name="Record E."/>
            <person name="Riano-Pachon D.M."/>
            <person name="Robert V."/>
            <person name="Roehrig J."/>
            <person name="Ruller R."/>
            <person name="Salamov A."/>
            <person name="Salih N.S."/>
            <person name="Samson R.A."/>
            <person name="Sandor E."/>
            <person name="Sanguinetti M."/>
            <person name="Schuetze T."/>
            <person name="Sepcic K."/>
            <person name="Shelest E."/>
            <person name="Sherlock G."/>
            <person name="Sophianopoulou V."/>
            <person name="Squina F.M."/>
            <person name="Sun H."/>
            <person name="Susca A."/>
            <person name="Todd R.B."/>
            <person name="Tsang A."/>
            <person name="Unkles S.E."/>
            <person name="van de Wiele N."/>
            <person name="van Rossen-Uffink D."/>
            <person name="Oliveira J.V."/>
            <person name="Vesth T.C."/>
            <person name="Visser J."/>
            <person name="Yu J.-H."/>
            <person name="Zhou M."/>
            <person name="Andersen M.R."/>
            <person name="Archer D.B."/>
            <person name="Baker S.E."/>
            <person name="Benoit I."/>
            <person name="Brakhage A.A."/>
            <person name="Braus G.H."/>
            <person name="Fischer R."/>
            <person name="Frisvad J.C."/>
            <person name="Goldman G.H."/>
            <person name="Houbraken J."/>
            <person name="Oakley B."/>
            <person name="Pocsi I."/>
            <person name="Scazzocchio C."/>
            <person name="Seiboth B."/>
            <person name="vanKuyk P.A."/>
            <person name="Wortman J."/>
            <person name="Dyer P.S."/>
            <person name="Grigoriev I.V."/>
        </authorList>
    </citation>
    <scope>NUCLEOTIDE SEQUENCE [LARGE SCALE GENOMIC DNA]</scope>
    <source>
        <strain evidence="4">CBS 506.65</strain>
    </source>
</reference>
<accession>A0A1L9S945</accession>
<dbReference type="InterPro" id="IPR012341">
    <property type="entry name" value="6hp_glycosidase-like_sf"/>
</dbReference>
<sequence>MNSYRHETHRFETSTLPGRVESYFAQKAQRYQKLVLKTPHSTLNISSIGFTHTRVPHSSQCSFKCSNELLNQIWLDGVRTVDMCTVDAGEVSDAWEVIDRGTRIRGQHWAPCRHGTGWGDKTVKFEVLIENGGASWGVHMNANGLIFCLDVATRSLKAVEGFSDTGGIFPPQQRGLWPIETSVDLTGWLRIQTVTRGFDVTVTINDHDIATLADLKIRSMKGGAPNNTGSVTFGGPENYTAIYRFLQVTDAEDLVLYQNNLLPQDKHRTLADFAVGTNNLACTVDGAKRDGALFAGDLFVIGRSIFYSTGTLEAVLGSIRLLTSHQVKDGYLGNLCPIQAPTSEDIEAPSYAFYSLSYALLLIVAVKDYWLHSGDSSLIQSIWEKLDKMIEFTESHVDDRGLVVAPTPLLMDWFPRNGPIFGASGKVNLAYYDALKCMSRMCDSAGVTDRYASRAEVLKDCIIAHLWNEEAHIMKMSDKFSPTGLCQDIQAYSITTGVSPSPAAAAQALIPGPDEPLPLPYKEIQGWTDKGVVSPYATGFAVEALFEKNRGSSAVELVERLWGVMADKSSANYSGGHWEALKADGTPFSAHTSLVHGWSTWPVYLLPRYLGGIEPLEPGWSRYRVRPVLAGLEDVEVEVSTPAGMARVELHVREPTGTGRMTLTVPRGAVAEVSPPLGWIFEREAPADSENNTVIVLDQTSKSQFDIRRLV</sequence>
<dbReference type="AlphaFoldDB" id="A0A1L9S945"/>
<protein>
    <recommendedName>
        <fullName evidence="5">Alpha-L-rhamnosidase C-terminal domain-containing protein</fullName>
    </recommendedName>
</protein>
<feature type="domain" description="Alpha-L-rhamnosidase six-hairpin glycosidase" evidence="1">
    <location>
        <begin position="278"/>
        <end position="506"/>
    </location>
</feature>
<proteinExistence type="predicted"/>
<dbReference type="GO" id="GO:0003824">
    <property type="term" value="F:catalytic activity"/>
    <property type="evidence" value="ECO:0007669"/>
    <property type="project" value="UniProtKB-ARBA"/>
</dbReference>
<dbReference type="InterPro" id="IPR035396">
    <property type="entry name" value="Bac_rhamnosid6H"/>
</dbReference>
<dbReference type="PANTHER" id="PTHR34987:SF4">
    <property type="entry name" value="ALPHA-L-RHAMNOSIDASE C-TERMINAL DOMAIN-CONTAINING PROTEIN"/>
    <property type="match status" value="1"/>
</dbReference>
<gene>
    <name evidence="3" type="ORF">ASPZODRAFT_136129</name>
</gene>
<evidence type="ECO:0000259" key="1">
    <source>
        <dbReference type="Pfam" id="PF17389"/>
    </source>
</evidence>
<evidence type="ECO:0000313" key="4">
    <source>
        <dbReference type="Proteomes" id="UP000184188"/>
    </source>
</evidence>
<dbReference type="GO" id="GO:0005975">
    <property type="term" value="P:carbohydrate metabolic process"/>
    <property type="evidence" value="ECO:0007669"/>
    <property type="project" value="InterPro"/>
</dbReference>
<dbReference type="InterPro" id="IPR008928">
    <property type="entry name" value="6-hairpin_glycosidase_sf"/>
</dbReference>
<dbReference type="SUPFAM" id="SSF48208">
    <property type="entry name" value="Six-hairpin glycosidases"/>
    <property type="match status" value="1"/>
</dbReference>